<comment type="caution">
    <text evidence="2">The sequence shown here is derived from an EMBL/GenBank/DDBJ whole genome shotgun (WGS) entry which is preliminary data.</text>
</comment>
<feature type="transmembrane region" description="Helical" evidence="1">
    <location>
        <begin position="12"/>
        <end position="35"/>
    </location>
</feature>
<sequence length="295" mass="32288">MAGKRAKWTFWGSGTSVLITTAIMATAGGFSVWNALERLGDPVYKDVRFYVPLVCTVSAAILSGFDKHFAGKKSKRDGKAVSEDALELLTDLETAMGRLTDSDKFQAYFTDVVQKCGPKLFRERKVRIGFFVLEGGEAEDGALVYLKKRAALDLNNGMPLSYYAGDKDADNRDHAKEMIDRTRLSKDLCVPNIYKDSDGWKRLVNVKKTAYNCFVSAPVLDSKKLTPLGLLTVDAPKVGDLTSADREWVRVLAGMLSHGLKDETADVPKPKSPLTPVQAKVVRSADATGFAGRTP</sequence>
<name>A0A328HI80_ARTGO</name>
<protein>
    <submittedName>
        <fullName evidence="2">Uncharacterized protein</fullName>
    </submittedName>
</protein>
<organism evidence="2 3">
    <name type="scientific">Arthrobacter globiformis</name>
    <dbReference type="NCBI Taxonomy" id="1665"/>
    <lineage>
        <taxon>Bacteria</taxon>
        <taxon>Bacillati</taxon>
        <taxon>Actinomycetota</taxon>
        <taxon>Actinomycetes</taxon>
        <taxon>Micrococcales</taxon>
        <taxon>Micrococcaceae</taxon>
        <taxon>Arthrobacter</taxon>
    </lineage>
</organism>
<accession>A0A328HI80</accession>
<keyword evidence="1" id="KW-0812">Transmembrane</keyword>
<reference evidence="2 3" key="1">
    <citation type="submission" date="2018-04" db="EMBL/GenBank/DDBJ databases">
        <title>Bacteria isolated from cave deposits of Manipur.</title>
        <authorList>
            <person name="Sahoo D."/>
            <person name="Sarangthem I."/>
            <person name="Nandeibam J."/>
        </authorList>
    </citation>
    <scope>NUCLEOTIDE SEQUENCE [LARGE SCALE GENOMIC DNA]</scope>
    <source>
        <strain evidence="3">mrc11</strain>
    </source>
</reference>
<gene>
    <name evidence="2" type="ORF">DBZ45_04770</name>
</gene>
<dbReference type="EMBL" id="QLNP01000062">
    <property type="protein sequence ID" value="RAM38326.1"/>
    <property type="molecule type" value="Genomic_DNA"/>
</dbReference>
<evidence type="ECO:0000313" key="3">
    <source>
        <dbReference type="Proteomes" id="UP000249166"/>
    </source>
</evidence>
<evidence type="ECO:0000313" key="2">
    <source>
        <dbReference type="EMBL" id="RAM38326.1"/>
    </source>
</evidence>
<dbReference type="Proteomes" id="UP000249166">
    <property type="component" value="Unassembled WGS sequence"/>
</dbReference>
<keyword evidence="1" id="KW-1133">Transmembrane helix</keyword>
<feature type="transmembrane region" description="Helical" evidence="1">
    <location>
        <begin position="47"/>
        <end position="65"/>
    </location>
</feature>
<evidence type="ECO:0000256" key="1">
    <source>
        <dbReference type="SAM" id="Phobius"/>
    </source>
</evidence>
<dbReference type="AlphaFoldDB" id="A0A328HI80"/>
<proteinExistence type="predicted"/>
<keyword evidence="1" id="KW-0472">Membrane</keyword>